<dbReference type="InterPro" id="IPR010105">
    <property type="entry name" value="TonB_sidphr_rcpt"/>
</dbReference>
<dbReference type="Proteomes" id="UP000664771">
    <property type="component" value="Unassembled WGS sequence"/>
</dbReference>
<keyword evidence="6 11" id="KW-0798">TonB box</keyword>
<keyword evidence="5 10" id="KW-0812">Transmembrane</keyword>
<dbReference type="Gene3D" id="2.40.170.20">
    <property type="entry name" value="TonB-dependent receptor, beta-barrel domain"/>
    <property type="match status" value="1"/>
</dbReference>
<evidence type="ECO:0000256" key="5">
    <source>
        <dbReference type="ARBA" id="ARBA00022692"/>
    </source>
</evidence>
<sequence length="779" mass="86887">MLLTSGILFAGHSLAATTLENSEKRYDPQHTHKNRHDKEFNGAHKHRRDIYKNTQSPGAEHILVKGAQDTLNTYTIKRTSAATGLPLSLRETPQTVTVITRQLMDDMQINTLDDVMNTTAGVTSYQDDNAGRTTYRARGFDITNYRIDGMQVNGTTGFSGAGSAMNMDLYDNVQIIRGANGLMGGTGDPSATIYLERKQPTKTEQVNAMLRLGNWNDHRVMLDVNKPLNKSGTIRSRYIFTWEDSDTFRQRESLYNIGALANFAADLSRRDTVNWGFQYEKTRDNGASWGTNVPIWYANGARTNLPRSTNPVANWSFSEENTLSAFGNYDHKFSDNWRLRASYMHTWAGNYQNLGNLKVNNGSKSTGGYAGFWNEDGTGAYLNALHAEYNDQRDTADIRLTGQFKVFGRPQTLVFGFNGYSDELTTWTFSNALGNCNIANVAPYSACQYRSTGLSVANWKTWDGSYANFRTHRTNAREVDVTRNYGAYVSGHFVLAKGLSLILGGRMSSYQYYSGTYNAANAYTASSGSMNQNAVLTPYAGLVYDFAKNFSIYGSYTTIFTPQSADRDADNKPLPPVLGKSYETGVKGEFFDNRLNMSLAFYLNKQDNVAKTTGLTNTITGNTIYTTANGVTTEGVDFDVSGQITPGWNVLFGYSYLQEKGLGYQEDPHNLIKLNTTYTFKGKLHNLTIGGGFTTQTSTSWPVNPGRPLGNGKYDASNLYLNGYTLINLMARYRLTNWLSLTGNISNLTDKTYYRQAGFYDGAIYGSPRTFYFTLRGRY</sequence>
<keyword evidence="3 10" id="KW-0813">Transport</keyword>
<comment type="caution">
    <text evidence="14">The sequence shown here is derived from an EMBL/GenBank/DDBJ whole genome shotgun (WGS) entry which is preliminary data.</text>
</comment>
<dbReference type="PANTHER" id="PTHR32552:SF74">
    <property type="entry name" value="HYDROXAMATE SIDEROPHORE RECEPTOR FHUE"/>
    <property type="match status" value="1"/>
</dbReference>
<dbReference type="EMBL" id="JAFVMF010000020">
    <property type="protein sequence ID" value="MBO1361336.1"/>
    <property type="molecule type" value="Genomic_DNA"/>
</dbReference>
<dbReference type="NCBIfam" id="TIGR01783">
    <property type="entry name" value="TonB-siderophor"/>
    <property type="match status" value="1"/>
</dbReference>
<evidence type="ECO:0000256" key="6">
    <source>
        <dbReference type="ARBA" id="ARBA00023077"/>
    </source>
</evidence>
<comment type="similarity">
    <text evidence="2 10 11">Belongs to the TonB-dependent receptor family.</text>
</comment>
<dbReference type="PROSITE" id="PS52016">
    <property type="entry name" value="TONB_DEPENDENT_REC_3"/>
    <property type="match status" value="1"/>
</dbReference>
<dbReference type="InterPro" id="IPR037066">
    <property type="entry name" value="Plug_dom_sf"/>
</dbReference>
<reference evidence="14 15" key="1">
    <citation type="submission" date="2021-03" db="EMBL/GenBank/DDBJ databases">
        <title>The complete genome sequence of Acetobacter sacchari TBRC 11175.</title>
        <authorList>
            <person name="Charoenyingcharoen P."/>
            <person name="Yukphan P."/>
        </authorList>
    </citation>
    <scope>NUCLEOTIDE SEQUENCE [LARGE SCALE GENOMIC DNA]</scope>
    <source>
        <strain evidence="14 15">TBRC 11175</strain>
    </source>
</reference>
<evidence type="ECO:0000259" key="12">
    <source>
        <dbReference type="Pfam" id="PF00593"/>
    </source>
</evidence>
<keyword evidence="8 14" id="KW-0675">Receptor</keyword>
<evidence type="ECO:0000256" key="3">
    <source>
        <dbReference type="ARBA" id="ARBA00022448"/>
    </source>
</evidence>
<keyword evidence="7 10" id="KW-0472">Membrane</keyword>
<feature type="domain" description="TonB-dependent receptor-like beta-barrel" evidence="12">
    <location>
        <begin position="278"/>
        <end position="748"/>
    </location>
</feature>
<keyword evidence="4 10" id="KW-1134">Transmembrane beta strand</keyword>
<evidence type="ECO:0000256" key="7">
    <source>
        <dbReference type="ARBA" id="ARBA00023136"/>
    </source>
</evidence>
<dbReference type="CDD" id="cd01347">
    <property type="entry name" value="ligand_gated_channel"/>
    <property type="match status" value="1"/>
</dbReference>
<evidence type="ECO:0000259" key="13">
    <source>
        <dbReference type="Pfam" id="PF07715"/>
    </source>
</evidence>
<dbReference type="SUPFAM" id="SSF56935">
    <property type="entry name" value="Porins"/>
    <property type="match status" value="1"/>
</dbReference>
<proteinExistence type="inferred from homology"/>
<protein>
    <submittedName>
        <fullName evidence="14">TonB-dependent siderophore receptor</fullName>
    </submittedName>
</protein>
<keyword evidence="15" id="KW-1185">Reference proteome</keyword>
<dbReference type="InterPro" id="IPR039426">
    <property type="entry name" value="TonB-dep_rcpt-like"/>
</dbReference>
<keyword evidence="9 10" id="KW-0998">Cell outer membrane</keyword>
<evidence type="ECO:0000256" key="9">
    <source>
        <dbReference type="ARBA" id="ARBA00023237"/>
    </source>
</evidence>
<evidence type="ECO:0000313" key="15">
    <source>
        <dbReference type="Proteomes" id="UP000664771"/>
    </source>
</evidence>
<evidence type="ECO:0000256" key="11">
    <source>
        <dbReference type="RuleBase" id="RU003357"/>
    </source>
</evidence>
<gene>
    <name evidence="14" type="ORF">J2D73_16230</name>
</gene>
<dbReference type="Gene3D" id="2.170.130.10">
    <property type="entry name" value="TonB-dependent receptor, plug domain"/>
    <property type="match status" value="1"/>
</dbReference>
<evidence type="ECO:0000256" key="8">
    <source>
        <dbReference type="ARBA" id="ARBA00023170"/>
    </source>
</evidence>
<evidence type="ECO:0000313" key="14">
    <source>
        <dbReference type="EMBL" id="MBO1361336.1"/>
    </source>
</evidence>
<feature type="domain" description="TonB-dependent receptor plug" evidence="13">
    <location>
        <begin position="89"/>
        <end position="190"/>
    </location>
</feature>
<evidence type="ECO:0000256" key="10">
    <source>
        <dbReference type="PROSITE-ProRule" id="PRU01360"/>
    </source>
</evidence>
<dbReference type="PANTHER" id="PTHR32552">
    <property type="entry name" value="FERRICHROME IRON RECEPTOR-RELATED"/>
    <property type="match status" value="1"/>
</dbReference>
<comment type="subcellular location">
    <subcellularLocation>
        <location evidence="1 10">Cell outer membrane</location>
        <topology evidence="1 10">Multi-pass membrane protein</topology>
    </subcellularLocation>
</comment>
<organism evidence="14 15">
    <name type="scientific">Acetobacter sacchari</name>
    <dbReference type="NCBI Taxonomy" id="2661687"/>
    <lineage>
        <taxon>Bacteria</taxon>
        <taxon>Pseudomonadati</taxon>
        <taxon>Pseudomonadota</taxon>
        <taxon>Alphaproteobacteria</taxon>
        <taxon>Acetobacterales</taxon>
        <taxon>Acetobacteraceae</taxon>
        <taxon>Acetobacter</taxon>
    </lineage>
</organism>
<evidence type="ECO:0000256" key="2">
    <source>
        <dbReference type="ARBA" id="ARBA00009810"/>
    </source>
</evidence>
<dbReference type="Pfam" id="PF00593">
    <property type="entry name" value="TonB_dep_Rec_b-barrel"/>
    <property type="match status" value="1"/>
</dbReference>
<dbReference type="Pfam" id="PF07715">
    <property type="entry name" value="Plug"/>
    <property type="match status" value="1"/>
</dbReference>
<evidence type="ECO:0000256" key="1">
    <source>
        <dbReference type="ARBA" id="ARBA00004571"/>
    </source>
</evidence>
<name>A0ABS3LZN8_9PROT</name>
<dbReference type="InterPro" id="IPR036942">
    <property type="entry name" value="Beta-barrel_TonB_sf"/>
</dbReference>
<accession>A0ABS3LZN8</accession>
<evidence type="ECO:0000256" key="4">
    <source>
        <dbReference type="ARBA" id="ARBA00022452"/>
    </source>
</evidence>
<dbReference type="InterPro" id="IPR012910">
    <property type="entry name" value="Plug_dom"/>
</dbReference>
<dbReference type="InterPro" id="IPR000531">
    <property type="entry name" value="Beta-barrel_TonB"/>
</dbReference>